<feature type="compositionally biased region" description="Basic residues" evidence="1">
    <location>
        <begin position="156"/>
        <end position="166"/>
    </location>
</feature>
<feature type="compositionally biased region" description="Basic and acidic residues" evidence="1">
    <location>
        <begin position="131"/>
        <end position="144"/>
    </location>
</feature>
<feature type="compositionally biased region" description="Polar residues" evidence="1">
    <location>
        <begin position="1"/>
        <end position="14"/>
    </location>
</feature>
<feature type="compositionally biased region" description="Polar residues" evidence="1">
    <location>
        <begin position="240"/>
        <end position="255"/>
    </location>
</feature>
<feature type="region of interest" description="Disordered" evidence="1">
    <location>
        <begin position="1"/>
        <end position="37"/>
    </location>
</feature>
<feature type="region of interest" description="Disordered" evidence="1">
    <location>
        <begin position="114"/>
        <end position="204"/>
    </location>
</feature>
<dbReference type="AlphaFoldDB" id="A0A0C3S718"/>
<feature type="compositionally biased region" description="Low complexity" evidence="1">
    <location>
        <begin position="188"/>
        <end position="204"/>
    </location>
</feature>
<protein>
    <submittedName>
        <fullName evidence="2">Uncharacterized protein</fullName>
    </submittedName>
</protein>
<dbReference type="HOGENOM" id="CLU_067159_0_0_1"/>
<reference evidence="2 3" key="1">
    <citation type="journal article" date="2014" name="PLoS Genet.">
        <title>Analysis of the Phlebiopsis gigantea genome, transcriptome and secretome provides insight into its pioneer colonization strategies of wood.</title>
        <authorList>
            <person name="Hori C."/>
            <person name="Ishida T."/>
            <person name="Igarashi K."/>
            <person name="Samejima M."/>
            <person name="Suzuki H."/>
            <person name="Master E."/>
            <person name="Ferreira P."/>
            <person name="Ruiz-Duenas F.J."/>
            <person name="Held B."/>
            <person name="Canessa P."/>
            <person name="Larrondo L.F."/>
            <person name="Schmoll M."/>
            <person name="Druzhinina I.S."/>
            <person name="Kubicek C.P."/>
            <person name="Gaskell J.A."/>
            <person name="Kersten P."/>
            <person name="St John F."/>
            <person name="Glasner J."/>
            <person name="Sabat G."/>
            <person name="Splinter BonDurant S."/>
            <person name="Syed K."/>
            <person name="Yadav J."/>
            <person name="Mgbeahuruike A.C."/>
            <person name="Kovalchuk A."/>
            <person name="Asiegbu F.O."/>
            <person name="Lackner G."/>
            <person name="Hoffmeister D."/>
            <person name="Rencoret J."/>
            <person name="Gutierrez A."/>
            <person name="Sun H."/>
            <person name="Lindquist E."/>
            <person name="Barry K."/>
            <person name="Riley R."/>
            <person name="Grigoriev I.V."/>
            <person name="Henrissat B."/>
            <person name="Kues U."/>
            <person name="Berka R.M."/>
            <person name="Martinez A.T."/>
            <person name="Covert S.F."/>
            <person name="Blanchette R.A."/>
            <person name="Cullen D."/>
        </authorList>
    </citation>
    <scope>NUCLEOTIDE SEQUENCE [LARGE SCALE GENOMIC DNA]</scope>
    <source>
        <strain evidence="2 3">11061_1 CR5-6</strain>
    </source>
</reference>
<dbReference type="EMBL" id="KN840574">
    <property type="protein sequence ID" value="KIP04435.1"/>
    <property type="molecule type" value="Genomic_DNA"/>
</dbReference>
<sequence>MLRLSESGNVSNSADGMLLQNGDGPSGLQRQCGEGAQAAEAHVHDHGLGGQATVDSDLSFATDDMRARMTIALDDQLHDRPEMAALFEQKLAIEGASPKPCIVPGNALQLIDDDPAASRSHTPSSIIVLDNESRRSLDAPREPSADSSAEPEGRRPIPRVRFRSRVRITSGLRRSRHASDPTANPTHASPSSSASGSPSSSISAPLRWQADENAAWGPLGRRLSAYAHQNGWQKRVPTAPRSQLRNSGTRQQPQPKTKMDERTPLIRPGRHVAYVDTGLDGGGEADDERLVEGEFESDDETEPDGALRAAALKREEEAVFGPWPWRLLNRHWWWWHAEPILCGCCADESDFDE</sequence>
<feature type="region of interest" description="Disordered" evidence="1">
    <location>
        <begin position="230"/>
        <end position="262"/>
    </location>
</feature>
<evidence type="ECO:0000313" key="2">
    <source>
        <dbReference type="EMBL" id="KIP04435.1"/>
    </source>
</evidence>
<dbReference type="OrthoDB" id="3270420at2759"/>
<gene>
    <name evidence="2" type="ORF">PHLGIDRAFT_129497</name>
</gene>
<accession>A0A0C3S718</accession>
<dbReference type="Proteomes" id="UP000053257">
    <property type="component" value="Unassembled WGS sequence"/>
</dbReference>
<evidence type="ECO:0000256" key="1">
    <source>
        <dbReference type="SAM" id="MobiDB-lite"/>
    </source>
</evidence>
<keyword evidence="3" id="KW-1185">Reference proteome</keyword>
<proteinExistence type="predicted"/>
<name>A0A0C3S718_PHLG1</name>
<evidence type="ECO:0000313" key="3">
    <source>
        <dbReference type="Proteomes" id="UP000053257"/>
    </source>
</evidence>
<organism evidence="2 3">
    <name type="scientific">Phlebiopsis gigantea (strain 11061_1 CR5-6)</name>
    <name type="common">White-rot fungus</name>
    <name type="synonym">Peniophora gigantea</name>
    <dbReference type="NCBI Taxonomy" id="745531"/>
    <lineage>
        <taxon>Eukaryota</taxon>
        <taxon>Fungi</taxon>
        <taxon>Dikarya</taxon>
        <taxon>Basidiomycota</taxon>
        <taxon>Agaricomycotina</taxon>
        <taxon>Agaricomycetes</taxon>
        <taxon>Polyporales</taxon>
        <taxon>Phanerochaetaceae</taxon>
        <taxon>Phlebiopsis</taxon>
    </lineage>
</organism>